<keyword evidence="8" id="KW-0418">Kinase</keyword>
<evidence type="ECO:0000256" key="2">
    <source>
        <dbReference type="ARBA" id="ARBA00009776"/>
    </source>
</evidence>
<evidence type="ECO:0000256" key="1">
    <source>
        <dbReference type="ARBA" id="ARBA00004992"/>
    </source>
</evidence>
<dbReference type="InParanoid" id="A0A6L2Q664"/>
<accession>A0A6L2Q664</accession>
<dbReference type="GO" id="GO:0004550">
    <property type="term" value="F:nucleoside diphosphate kinase activity"/>
    <property type="evidence" value="ECO:0007669"/>
    <property type="project" value="TreeGrafter"/>
</dbReference>
<feature type="domain" description="Thymidylate kinase-like" evidence="10">
    <location>
        <begin position="14"/>
        <end position="191"/>
    </location>
</feature>
<dbReference type="PANTHER" id="PTHR10344:SF1">
    <property type="entry name" value="THYMIDYLATE KINASE"/>
    <property type="match status" value="1"/>
</dbReference>
<protein>
    <recommendedName>
        <fullName evidence="4">Thymidylate kinase</fullName>
        <ecNumber evidence="3">2.7.4.9</ecNumber>
    </recommendedName>
</protein>
<sequence>MCGIHSSRGALIVLEGCDRAGKSTQCKKLVHVLNERNIKAECLAFPDRSTAVGQLLNDYLTKSIDLTDKAVHLLFSANRWELEPKMKACINQGITLIVDRYVYSGVAFSAAKEGMSIDWCKMAETGLPKPDAVFFLSLSPDALSQRGGFGNERYELTEIQTKVRNNFMELADDTWHVINADQEVDVLHQDILSRALSVIQNSEYKSLAYLW</sequence>
<evidence type="ECO:0000256" key="3">
    <source>
        <dbReference type="ARBA" id="ARBA00012980"/>
    </source>
</evidence>
<dbReference type="GO" id="GO:0005829">
    <property type="term" value="C:cytosol"/>
    <property type="evidence" value="ECO:0007669"/>
    <property type="project" value="TreeGrafter"/>
</dbReference>
<keyword evidence="5" id="KW-0808">Transferase</keyword>
<name>A0A6L2Q664_COPFO</name>
<dbReference type="FunCoup" id="A0A6L2Q664">
    <property type="interactions" value="1401"/>
</dbReference>
<dbReference type="EC" id="2.7.4.9" evidence="3"/>
<dbReference type="SUPFAM" id="SSF52540">
    <property type="entry name" value="P-loop containing nucleoside triphosphate hydrolases"/>
    <property type="match status" value="1"/>
</dbReference>
<comment type="similarity">
    <text evidence="2">Belongs to the thymidylate kinase family.</text>
</comment>
<evidence type="ECO:0000256" key="4">
    <source>
        <dbReference type="ARBA" id="ARBA00017144"/>
    </source>
</evidence>
<dbReference type="InterPro" id="IPR039430">
    <property type="entry name" value="Thymidylate_kin-like_dom"/>
</dbReference>
<evidence type="ECO:0000256" key="9">
    <source>
        <dbReference type="ARBA" id="ARBA00022840"/>
    </source>
</evidence>
<evidence type="ECO:0000256" key="6">
    <source>
        <dbReference type="ARBA" id="ARBA00022727"/>
    </source>
</evidence>
<dbReference type="PROSITE" id="PS01331">
    <property type="entry name" value="THYMIDYLATE_KINASE"/>
    <property type="match status" value="1"/>
</dbReference>
<dbReference type="OrthoDB" id="425602at2759"/>
<dbReference type="Pfam" id="PF02223">
    <property type="entry name" value="Thymidylate_kin"/>
    <property type="match status" value="1"/>
</dbReference>
<dbReference type="GO" id="GO:0006233">
    <property type="term" value="P:dTDP biosynthetic process"/>
    <property type="evidence" value="ECO:0007669"/>
    <property type="project" value="InterPro"/>
</dbReference>
<dbReference type="GO" id="GO:0004798">
    <property type="term" value="F:dTMP kinase activity"/>
    <property type="evidence" value="ECO:0007669"/>
    <property type="project" value="UniProtKB-EC"/>
</dbReference>
<dbReference type="GO" id="GO:0006227">
    <property type="term" value="P:dUDP biosynthetic process"/>
    <property type="evidence" value="ECO:0007669"/>
    <property type="project" value="TreeGrafter"/>
</dbReference>
<dbReference type="EMBL" id="BLKM01002108">
    <property type="protein sequence ID" value="GFG40453.1"/>
    <property type="molecule type" value="Genomic_DNA"/>
</dbReference>
<proteinExistence type="inferred from homology"/>
<keyword evidence="6" id="KW-0545">Nucleotide biosynthesis</keyword>
<evidence type="ECO:0000313" key="11">
    <source>
        <dbReference type="EMBL" id="GFG40453.1"/>
    </source>
</evidence>
<dbReference type="InterPro" id="IPR027417">
    <property type="entry name" value="P-loop_NTPase"/>
</dbReference>
<reference evidence="12" key="1">
    <citation type="submission" date="2020-01" db="EMBL/GenBank/DDBJ databases">
        <title>Draft genome sequence of the Termite Coptotermes fromosanus.</title>
        <authorList>
            <person name="Itakura S."/>
            <person name="Yosikawa Y."/>
            <person name="Umezawa K."/>
        </authorList>
    </citation>
    <scope>NUCLEOTIDE SEQUENCE [LARGE SCALE GENOMIC DNA]</scope>
</reference>
<dbReference type="NCBIfam" id="TIGR00041">
    <property type="entry name" value="DTMP_kinase"/>
    <property type="match status" value="1"/>
</dbReference>
<dbReference type="InterPro" id="IPR018094">
    <property type="entry name" value="Thymidylate_kinase"/>
</dbReference>
<gene>
    <name evidence="11" type="ORF">Cfor_03905</name>
</gene>
<evidence type="ECO:0000313" key="12">
    <source>
        <dbReference type="Proteomes" id="UP000502823"/>
    </source>
</evidence>
<dbReference type="InterPro" id="IPR018095">
    <property type="entry name" value="Thymidylate_kin_CS"/>
</dbReference>
<dbReference type="PANTHER" id="PTHR10344">
    <property type="entry name" value="THYMIDYLATE KINASE"/>
    <property type="match status" value="1"/>
</dbReference>
<evidence type="ECO:0000259" key="10">
    <source>
        <dbReference type="Pfam" id="PF02223"/>
    </source>
</evidence>
<dbReference type="GO" id="GO:0005524">
    <property type="term" value="F:ATP binding"/>
    <property type="evidence" value="ECO:0007669"/>
    <property type="project" value="UniProtKB-KW"/>
</dbReference>
<dbReference type="GO" id="GO:0006235">
    <property type="term" value="P:dTTP biosynthetic process"/>
    <property type="evidence" value="ECO:0007669"/>
    <property type="project" value="TreeGrafter"/>
</dbReference>
<dbReference type="HAMAP" id="MF_00165">
    <property type="entry name" value="Thymidylate_kinase"/>
    <property type="match status" value="1"/>
</dbReference>
<keyword evidence="7" id="KW-0547">Nucleotide-binding</keyword>
<keyword evidence="12" id="KW-1185">Reference proteome</keyword>
<evidence type="ECO:0000256" key="5">
    <source>
        <dbReference type="ARBA" id="ARBA00022679"/>
    </source>
</evidence>
<organism evidence="11 12">
    <name type="scientific">Coptotermes formosanus</name>
    <name type="common">Formosan subterranean termite</name>
    <dbReference type="NCBI Taxonomy" id="36987"/>
    <lineage>
        <taxon>Eukaryota</taxon>
        <taxon>Metazoa</taxon>
        <taxon>Ecdysozoa</taxon>
        <taxon>Arthropoda</taxon>
        <taxon>Hexapoda</taxon>
        <taxon>Insecta</taxon>
        <taxon>Pterygota</taxon>
        <taxon>Neoptera</taxon>
        <taxon>Polyneoptera</taxon>
        <taxon>Dictyoptera</taxon>
        <taxon>Blattodea</taxon>
        <taxon>Blattoidea</taxon>
        <taxon>Termitoidae</taxon>
        <taxon>Rhinotermitidae</taxon>
        <taxon>Coptotermes</taxon>
    </lineage>
</organism>
<keyword evidence="9" id="KW-0067">ATP-binding</keyword>
<dbReference type="GO" id="GO:0005739">
    <property type="term" value="C:mitochondrion"/>
    <property type="evidence" value="ECO:0007669"/>
    <property type="project" value="TreeGrafter"/>
</dbReference>
<dbReference type="AlphaFoldDB" id="A0A6L2Q664"/>
<evidence type="ECO:0000256" key="7">
    <source>
        <dbReference type="ARBA" id="ARBA00022741"/>
    </source>
</evidence>
<evidence type="ECO:0000256" key="8">
    <source>
        <dbReference type="ARBA" id="ARBA00022777"/>
    </source>
</evidence>
<dbReference type="Gene3D" id="3.40.50.300">
    <property type="entry name" value="P-loop containing nucleotide triphosphate hydrolases"/>
    <property type="match status" value="1"/>
</dbReference>
<dbReference type="Proteomes" id="UP000502823">
    <property type="component" value="Unassembled WGS sequence"/>
</dbReference>
<dbReference type="CDD" id="cd01672">
    <property type="entry name" value="TMPK"/>
    <property type="match status" value="1"/>
</dbReference>
<comment type="caution">
    <text evidence="11">The sequence shown here is derived from an EMBL/GenBank/DDBJ whole genome shotgun (WGS) entry which is preliminary data.</text>
</comment>
<dbReference type="GO" id="GO:0005634">
    <property type="term" value="C:nucleus"/>
    <property type="evidence" value="ECO:0007669"/>
    <property type="project" value="TreeGrafter"/>
</dbReference>
<dbReference type="FunFam" id="3.40.50.300:FF:000679">
    <property type="entry name" value="Thymidylate kinase"/>
    <property type="match status" value="1"/>
</dbReference>
<comment type="pathway">
    <text evidence="1">Pyrimidine metabolism; dTTP biosynthesis.</text>
</comment>